<evidence type="ECO:0000313" key="2">
    <source>
        <dbReference type="Proteomes" id="UP000191672"/>
    </source>
</evidence>
<name>A0A1V6Q3E6_9EURO</name>
<reference evidence="2" key="1">
    <citation type="journal article" date="2017" name="Nat. Microbiol.">
        <title>Global analysis of biosynthetic gene clusters reveals vast potential of secondary metabolite production in Penicillium species.</title>
        <authorList>
            <person name="Nielsen J.C."/>
            <person name="Grijseels S."/>
            <person name="Prigent S."/>
            <person name="Ji B."/>
            <person name="Dainat J."/>
            <person name="Nielsen K.F."/>
            <person name="Frisvad J.C."/>
            <person name="Workman M."/>
            <person name="Nielsen J."/>
        </authorList>
    </citation>
    <scope>NUCLEOTIDE SEQUENCE [LARGE SCALE GENOMIC DNA]</scope>
    <source>
        <strain evidence="2">IBT 31811</strain>
    </source>
</reference>
<dbReference type="EMBL" id="MDYN01000015">
    <property type="protein sequence ID" value="OQD83755.1"/>
    <property type="molecule type" value="Genomic_DNA"/>
</dbReference>
<sequence>MAATTSSFSVMVVNLGMVQDGKPRIIRSDRQVVMLAVGLDNGPDETVLGVGDMRRAEEALSIRGSYQPLAVAMVILTDALEKLFSCQDFGVVLFDRS</sequence>
<dbReference type="AlphaFoldDB" id="A0A1V6Q3E6"/>
<protein>
    <submittedName>
        <fullName evidence="1">Uncharacterized protein</fullName>
    </submittedName>
</protein>
<comment type="caution">
    <text evidence="1">The sequence shown here is derived from an EMBL/GenBank/DDBJ whole genome shotgun (WGS) entry which is preliminary data.</text>
</comment>
<keyword evidence="2" id="KW-1185">Reference proteome</keyword>
<accession>A0A1V6Q3E6</accession>
<evidence type="ECO:0000313" key="1">
    <source>
        <dbReference type="EMBL" id="OQD83755.1"/>
    </source>
</evidence>
<gene>
    <name evidence="1" type="ORF">PENANT_c015G09007</name>
</gene>
<organism evidence="1 2">
    <name type="scientific">Penicillium antarcticum</name>
    <dbReference type="NCBI Taxonomy" id="416450"/>
    <lineage>
        <taxon>Eukaryota</taxon>
        <taxon>Fungi</taxon>
        <taxon>Dikarya</taxon>
        <taxon>Ascomycota</taxon>
        <taxon>Pezizomycotina</taxon>
        <taxon>Eurotiomycetes</taxon>
        <taxon>Eurotiomycetidae</taxon>
        <taxon>Eurotiales</taxon>
        <taxon>Aspergillaceae</taxon>
        <taxon>Penicillium</taxon>
    </lineage>
</organism>
<dbReference type="Proteomes" id="UP000191672">
    <property type="component" value="Unassembled WGS sequence"/>
</dbReference>
<proteinExistence type="predicted"/>